<feature type="domain" description="Cyclic nucleotide-binding" evidence="4">
    <location>
        <begin position="8"/>
        <end position="89"/>
    </location>
</feature>
<evidence type="ECO:0000313" key="6">
    <source>
        <dbReference type="EMBL" id="TKJ43839.1"/>
    </source>
</evidence>
<evidence type="ECO:0000313" key="7">
    <source>
        <dbReference type="Proteomes" id="UP000317778"/>
    </source>
</evidence>
<dbReference type="InterPro" id="IPR000595">
    <property type="entry name" value="cNMP-bd_dom"/>
</dbReference>
<dbReference type="InterPro" id="IPR018488">
    <property type="entry name" value="cNMP-bd_CS"/>
</dbReference>
<dbReference type="InterPro" id="IPR050397">
    <property type="entry name" value="Env_Response_Regulators"/>
</dbReference>
<dbReference type="SUPFAM" id="SSF51206">
    <property type="entry name" value="cAMP-binding domain-like"/>
    <property type="match status" value="1"/>
</dbReference>
<dbReference type="Pfam" id="PF00027">
    <property type="entry name" value="cNMP_binding"/>
    <property type="match status" value="1"/>
</dbReference>
<evidence type="ECO:0000256" key="1">
    <source>
        <dbReference type="ARBA" id="ARBA00023015"/>
    </source>
</evidence>
<dbReference type="Proteomes" id="UP000317778">
    <property type="component" value="Unassembled WGS sequence"/>
</dbReference>
<dbReference type="PROSITE" id="PS50042">
    <property type="entry name" value="CNMP_BINDING_3"/>
    <property type="match status" value="1"/>
</dbReference>
<dbReference type="SMART" id="SM00100">
    <property type="entry name" value="cNMP"/>
    <property type="match status" value="1"/>
</dbReference>
<dbReference type="PROSITE" id="PS51063">
    <property type="entry name" value="HTH_CRP_2"/>
    <property type="match status" value="1"/>
</dbReference>
<reference evidence="6 7" key="1">
    <citation type="submission" date="2017-06" db="EMBL/GenBank/DDBJ databases">
        <title>Novel microbial phyla capable of carbon fixation and sulfur reduction in deep-sea sediments.</title>
        <authorList>
            <person name="Huang J."/>
            <person name="Baker B."/>
            <person name="Wang Y."/>
        </authorList>
    </citation>
    <scope>NUCLEOTIDE SEQUENCE [LARGE SCALE GENOMIC DNA]</scope>
    <source>
        <strain evidence="6">B3_TA06</strain>
    </source>
</reference>
<dbReference type="InterPro" id="IPR014710">
    <property type="entry name" value="RmlC-like_jellyroll"/>
</dbReference>
<name>A0A532V9G9_UNCT6</name>
<dbReference type="GO" id="GO:0005829">
    <property type="term" value="C:cytosol"/>
    <property type="evidence" value="ECO:0007669"/>
    <property type="project" value="TreeGrafter"/>
</dbReference>
<dbReference type="EMBL" id="NJBO01000002">
    <property type="protein sequence ID" value="TKJ43839.1"/>
    <property type="molecule type" value="Genomic_DNA"/>
</dbReference>
<accession>A0A532V9G9</accession>
<keyword evidence="1" id="KW-0805">Transcription regulation</keyword>
<evidence type="ECO:0000256" key="2">
    <source>
        <dbReference type="ARBA" id="ARBA00023125"/>
    </source>
</evidence>
<evidence type="ECO:0000259" key="5">
    <source>
        <dbReference type="PROSITE" id="PS51063"/>
    </source>
</evidence>
<dbReference type="AlphaFoldDB" id="A0A532V9G9"/>
<feature type="domain" description="HTH crp-type" evidence="5">
    <location>
        <begin position="123"/>
        <end position="195"/>
    </location>
</feature>
<dbReference type="CDD" id="cd00038">
    <property type="entry name" value="CAP_ED"/>
    <property type="match status" value="1"/>
</dbReference>
<dbReference type="PROSITE" id="PS00889">
    <property type="entry name" value="CNMP_BINDING_2"/>
    <property type="match status" value="1"/>
</dbReference>
<keyword evidence="3" id="KW-0804">Transcription</keyword>
<dbReference type="InterPro" id="IPR012318">
    <property type="entry name" value="HTH_CRP"/>
</dbReference>
<dbReference type="InterPro" id="IPR036390">
    <property type="entry name" value="WH_DNA-bd_sf"/>
</dbReference>
<proteinExistence type="predicted"/>
<gene>
    <name evidence="6" type="ORF">CEE36_01600</name>
</gene>
<evidence type="ECO:0008006" key="8">
    <source>
        <dbReference type="Google" id="ProtNLM"/>
    </source>
</evidence>
<protein>
    <recommendedName>
        <fullName evidence="8">Crp/Fnr family transcriptional regulator</fullName>
    </recommendedName>
</protein>
<dbReference type="PRINTS" id="PR00103">
    <property type="entry name" value="CAMPKINASE"/>
</dbReference>
<dbReference type="GO" id="GO:0003677">
    <property type="term" value="F:DNA binding"/>
    <property type="evidence" value="ECO:0007669"/>
    <property type="project" value="UniProtKB-KW"/>
</dbReference>
<keyword evidence="2" id="KW-0238">DNA-binding</keyword>
<dbReference type="Gene3D" id="2.60.120.10">
    <property type="entry name" value="Jelly Rolls"/>
    <property type="match status" value="1"/>
</dbReference>
<evidence type="ECO:0000256" key="3">
    <source>
        <dbReference type="ARBA" id="ARBA00023163"/>
    </source>
</evidence>
<dbReference type="SUPFAM" id="SSF46785">
    <property type="entry name" value="Winged helix' DNA-binding domain"/>
    <property type="match status" value="1"/>
</dbReference>
<sequence length="212" mass="24453">MWEKKPRYERQLMPGEVLFHEGDTGEVMYFIRKGKIKISVGEEDQEKVFAVLKEGDFFGEMAVIDGSPRSASATAIEETDLIIIDKESFISKINENPLVAYVIETLTKRIRILDEQLKYLTIKSDEERIIHFILARAKQQGTPMDEGVSLDEISTETIAHITGVDIKKVAEYLKRLEDVELIKVGDDEIIVRSIPDLDEYIRYLKLRDKFKK</sequence>
<comment type="caution">
    <text evidence="6">The sequence shown here is derived from an EMBL/GenBank/DDBJ whole genome shotgun (WGS) entry which is preliminary data.</text>
</comment>
<dbReference type="GO" id="GO:0003700">
    <property type="term" value="F:DNA-binding transcription factor activity"/>
    <property type="evidence" value="ECO:0007669"/>
    <property type="project" value="TreeGrafter"/>
</dbReference>
<evidence type="ECO:0000259" key="4">
    <source>
        <dbReference type="PROSITE" id="PS50042"/>
    </source>
</evidence>
<dbReference type="PANTHER" id="PTHR24567:SF74">
    <property type="entry name" value="HTH-TYPE TRANSCRIPTIONAL REGULATOR ARCR"/>
    <property type="match status" value="1"/>
</dbReference>
<dbReference type="InterPro" id="IPR018490">
    <property type="entry name" value="cNMP-bd_dom_sf"/>
</dbReference>
<dbReference type="PANTHER" id="PTHR24567">
    <property type="entry name" value="CRP FAMILY TRANSCRIPTIONAL REGULATORY PROTEIN"/>
    <property type="match status" value="1"/>
</dbReference>
<organism evidence="6 7">
    <name type="scientific">candidate division TA06 bacterium B3_TA06</name>
    <dbReference type="NCBI Taxonomy" id="2012487"/>
    <lineage>
        <taxon>Bacteria</taxon>
        <taxon>Bacteria division TA06</taxon>
    </lineage>
</organism>